<feature type="transmembrane region" description="Helical" evidence="2">
    <location>
        <begin position="30"/>
        <end position="48"/>
    </location>
</feature>
<keyword evidence="2" id="KW-0472">Membrane</keyword>
<evidence type="ECO:0000313" key="3">
    <source>
        <dbReference type="EMBL" id="KZO93279.1"/>
    </source>
</evidence>
<dbReference type="Proteomes" id="UP000076738">
    <property type="component" value="Unassembled WGS sequence"/>
</dbReference>
<keyword evidence="2" id="KW-1133">Transmembrane helix</keyword>
<proteinExistence type="predicted"/>
<accession>A0A167J661</accession>
<evidence type="ECO:0000313" key="4">
    <source>
        <dbReference type="Proteomes" id="UP000076738"/>
    </source>
</evidence>
<dbReference type="AlphaFoldDB" id="A0A167J661"/>
<dbReference type="OrthoDB" id="3356019at2759"/>
<sequence length="137" mass="15287">MSNAAAKTRRDAEEALWLQTKGGILGGLRWTGYGLFGVTIAHFTIPVFRRQTLAIKGFLVVCASTFGLVVGAETYLQAFEARQRGEENELRRQARYELAKRGMIATETNIHKWREEQKQAMSTGKAPEVAPATDKRS</sequence>
<name>A0A167J661_CALVF</name>
<organism evidence="3 4">
    <name type="scientific">Calocera viscosa (strain TUFC12733)</name>
    <dbReference type="NCBI Taxonomy" id="1330018"/>
    <lineage>
        <taxon>Eukaryota</taxon>
        <taxon>Fungi</taxon>
        <taxon>Dikarya</taxon>
        <taxon>Basidiomycota</taxon>
        <taxon>Agaricomycotina</taxon>
        <taxon>Dacrymycetes</taxon>
        <taxon>Dacrymycetales</taxon>
        <taxon>Dacrymycetaceae</taxon>
        <taxon>Calocera</taxon>
    </lineage>
</organism>
<dbReference type="EMBL" id="KV417303">
    <property type="protein sequence ID" value="KZO93279.1"/>
    <property type="molecule type" value="Genomic_DNA"/>
</dbReference>
<protein>
    <recommendedName>
        <fullName evidence="5">HIG1 domain-containing protein</fullName>
    </recommendedName>
</protein>
<evidence type="ECO:0008006" key="5">
    <source>
        <dbReference type="Google" id="ProtNLM"/>
    </source>
</evidence>
<reference evidence="3 4" key="1">
    <citation type="journal article" date="2016" name="Mol. Biol. Evol.">
        <title>Comparative Genomics of Early-Diverging Mushroom-Forming Fungi Provides Insights into the Origins of Lignocellulose Decay Capabilities.</title>
        <authorList>
            <person name="Nagy L.G."/>
            <person name="Riley R."/>
            <person name="Tritt A."/>
            <person name="Adam C."/>
            <person name="Daum C."/>
            <person name="Floudas D."/>
            <person name="Sun H."/>
            <person name="Yadav J.S."/>
            <person name="Pangilinan J."/>
            <person name="Larsson K.H."/>
            <person name="Matsuura K."/>
            <person name="Barry K."/>
            <person name="Labutti K."/>
            <person name="Kuo R."/>
            <person name="Ohm R.A."/>
            <person name="Bhattacharya S.S."/>
            <person name="Shirouzu T."/>
            <person name="Yoshinaga Y."/>
            <person name="Martin F.M."/>
            <person name="Grigoriev I.V."/>
            <person name="Hibbett D.S."/>
        </authorList>
    </citation>
    <scope>NUCLEOTIDE SEQUENCE [LARGE SCALE GENOMIC DNA]</scope>
    <source>
        <strain evidence="3 4">TUFC12733</strain>
    </source>
</reference>
<evidence type="ECO:0000256" key="2">
    <source>
        <dbReference type="SAM" id="Phobius"/>
    </source>
</evidence>
<feature type="region of interest" description="Disordered" evidence="1">
    <location>
        <begin position="114"/>
        <end position="137"/>
    </location>
</feature>
<gene>
    <name evidence="3" type="ORF">CALVIDRAFT_540260</name>
</gene>
<evidence type="ECO:0000256" key="1">
    <source>
        <dbReference type="SAM" id="MobiDB-lite"/>
    </source>
</evidence>
<keyword evidence="4" id="KW-1185">Reference proteome</keyword>
<keyword evidence="2" id="KW-0812">Transmembrane</keyword>
<feature type="transmembrane region" description="Helical" evidence="2">
    <location>
        <begin position="54"/>
        <end position="76"/>
    </location>
</feature>